<sequence>MYALTYAAETDSAVTWMDWAKVAPTAAVVSAVVTLLIRWWDKPRPVLHLEMRLRENIGEASFDWGVAALINLGDGDAFDIRLFGSGCDVGVRNTPDNEGKWTYRIPVLKAGATQLIAIGTEKGKQMEKGDAIIVTWAPRSRRWFRRTMRIDVAELTGEHLLPPGVLEYVKIPWWVRRTSSLERKTPRAQEYLYPMRRFSQDRKGK</sequence>
<evidence type="ECO:0000313" key="2">
    <source>
        <dbReference type="EMBL" id="QDF71887.1"/>
    </source>
</evidence>
<reference evidence="2 3" key="1">
    <citation type="submission" date="2019-06" db="EMBL/GenBank/DDBJ databases">
        <title>Whole geneome sequnce of Mycobacteroides chelonae M77 isolated from bovine milk from Meghalaya, India.</title>
        <authorList>
            <person name="Vise E."/>
            <person name="Das S."/>
            <person name="Garg A."/>
            <person name="Ghatak S."/>
            <person name="Shakuntala I."/>
            <person name="Milton A.A.P."/>
            <person name="Karam A."/>
            <person name="Sanjukta R."/>
            <person name="Puro K."/>
            <person name="Sen A."/>
        </authorList>
    </citation>
    <scope>NUCLEOTIDE SEQUENCE [LARGE SCALE GENOMIC DNA]</scope>
    <source>
        <strain evidence="2 3">M77</strain>
    </source>
</reference>
<organism evidence="2 3">
    <name type="scientific">Mycobacteroides chelonae</name>
    <name type="common">Mycobacterium chelonae</name>
    <dbReference type="NCBI Taxonomy" id="1774"/>
    <lineage>
        <taxon>Bacteria</taxon>
        <taxon>Bacillati</taxon>
        <taxon>Actinomycetota</taxon>
        <taxon>Actinomycetes</taxon>
        <taxon>Mycobacteriales</taxon>
        <taxon>Mycobacteriaceae</taxon>
        <taxon>Mycobacteroides</taxon>
    </lineage>
</organism>
<keyword evidence="1" id="KW-0472">Membrane</keyword>
<name>A0AB73U4Y8_MYCCH</name>
<keyword evidence="1" id="KW-0812">Transmembrane</keyword>
<dbReference type="AlphaFoldDB" id="A0AB73U4Y8"/>
<evidence type="ECO:0000313" key="3">
    <source>
        <dbReference type="Proteomes" id="UP000317728"/>
    </source>
</evidence>
<dbReference type="Proteomes" id="UP000317728">
    <property type="component" value="Chromosome"/>
</dbReference>
<dbReference type="RefSeq" id="WP_075908160.1">
    <property type="nucleotide sequence ID" value="NZ_CP041150.1"/>
</dbReference>
<evidence type="ECO:0000256" key="1">
    <source>
        <dbReference type="SAM" id="Phobius"/>
    </source>
</evidence>
<proteinExistence type="predicted"/>
<accession>A0AB73U4Y8</accession>
<gene>
    <name evidence="2" type="ORF">FJK96_18155</name>
</gene>
<keyword evidence="1" id="KW-1133">Transmembrane helix</keyword>
<dbReference type="EMBL" id="CP041150">
    <property type="protein sequence ID" value="QDF71887.1"/>
    <property type="molecule type" value="Genomic_DNA"/>
</dbReference>
<protein>
    <submittedName>
        <fullName evidence="2">Uncharacterized protein</fullName>
    </submittedName>
</protein>
<feature type="transmembrane region" description="Helical" evidence="1">
    <location>
        <begin position="22"/>
        <end position="40"/>
    </location>
</feature>